<dbReference type="InterPro" id="IPR019734">
    <property type="entry name" value="TPR_rpt"/>
</dbReference>
<feature type="repeat" description="TPR" evidence="3">
    <location>
        <begin position="170"/>
        <end position="203"/>
    </location>
</feature>
<dbReference type="Pfam" id="PF14559">
    <property type="entry name" value="TPR_19"/>
    <property type="match status" value="3"/>
</dbReference>
<feature type="region of interest" description="Disordered" evidence="4">
    <location>
        <begin position="1"/>
        <end position="31"/>
    </location>
</feature>
<evidence type="ECO:0000256" key="3">
    <source>
        <dbReference type="PROSITE-ProRule" id="PRU00339"/>
    </source>
</evidence>
<reference evidence="5" key="1">
    <citation type="submission" date="2021-01" db="EMBL/GenBank/DDBJ databases">
        <authorList>
            <consortium name="Genoscope - CEA"/>
            <person name="William W."/>
        </authorList>
    </citation>
    <scope>NUCLEOTIDE SEQUENCE</scope>
</reference>
<evidence type="ECO:0000313" key="6">
    <source>
        <dbReference type="Proteomes" id="UP000688137"/>
    </source>
</evidence>
<organism evidence="5 6">
    <name type="scientific">Paramecium primaurelia</name>
    <dbReference type="NCBI Taxonomy" id="5886"/>
    <lineage>
        <taxon>Eukaryota</taxon>
        <taxon>Sar</taxon>
        <taxon>Alveolata</taxon>
        <taxon>Ciliophora</taxon>
        <taxon>Intramacronucleata</taxon>
        <taxon>Oligohymenophorea</taxon>
        <taxon>Peniculida</taxon>
        <taxon>Parameciidae</taxon>
        <taxon>Paramecium</taxon>
    </lineage>
</organism>
<keyword evidence="6" id="KW-1185">Reference proteome</keyword>
<name>A0A8S1M5B1_PARPR</name>
<comment type="caution">
    <text evidence="5">The sequence shown here is derived from an EMBL/GenBank/DDBJ whole genome shotgun (WGS) entry which is preliminary data.</text>
</comment>
<dbReference type="InterPro" id="IPR051685">
    <property type="entry name" value="Ycf3/AcsC/BcsC/TPR_MFPF"/>
</dbReference>
<feature type="repeat" description="TPR" evidence="3">
    <location>
        <begin position="34"/>
        <end position="67"/>
    </location>
</feature>
<dbReference type="PANTHER" id="PTHR44943">
    <property type="entry name" value="CELLULOSE SYNTHASE OPERON PROTEIN C"/>
    <property type="match status" value="1"/>
</dbReference>
<dbReference type="AlphaFoldDB" id="A0A8S1M5B1"/>
<evidence type="ECO:0000256" key="2">
    <source>
        <dbReference type="ARBA" id="ARBA00022803"/>
    </source>
</evidence>
<dbReference type="OMA" id="EIQIFHE"/>
<dbReference type="Pfam" id="PF13431">
    <property type="entry name" value="TPR_17"/>
    <property type="match status" value="1"/>
</dbReference>
<evidence type="ECO:0000313" key="5">
    <source>
        <dbReference type="EMBL" id="CAD8071796.1"/>
    </source>
</evidence>
<dbReference type="Pfam" id="PF13432">
    <property type="entry name" value="TPR_16"/>
    <property type="match status" value="1"/>
</dbReference>
<sequence length="825" mass="96843">MGCGSSQTEAPELQKGHHSQKTNISSPDSELADKQKLYQRGNYLLKKGKYDQAINLFDRVLEIDPEFADAYYSKAIVAFEQNKIEDAQNLLQITLEKQPDHVYALNEAGCLMIKQRKFTEALDYLEKAFAKQQNFSEVNYSLAYALSKLNRKEESLKYYDLAIQEDAQQKHFYINKATTLIELNKYEEALKCVSEALKLDSNYIEALITQGNIYKTTQQYEKMYSVCLAILKLDNENKLVLQMKQEAEKNLNIQITDQQSSTIISIEDKLILAENLLSEKQFIQARKVVDQILLKDPLHYKSLRLKAKIQVEQGQYGDALASLNKMLNEQPKDIDVLKEKAFVLEKLKRLEDALQCHNQIIEEETNQTKNEKKANIYMKLGKVKEASEIFESLNIKPNLDDPQTYIFKAKLLLSQEKFEEGMSLLQEGLEKNKNNIEIMQLLAQFYKAQKNEKEALNIHKQILEIDKNNDCSNFEIGVIYCDQNLYKKALESFKKIKQLDFNELCYFYFGLCYYKIEDYKNAIKNLSNYVKLGRTKLEESYFMLGGANLFQLKYDEAEENYLNCIKQNPNNSEAHYQLGNVFKQDKQIEEAKKYYELAHNIEPYNEIYKQTYETFINEKNYLVDYSNSLLFTISTFIGICQLNQKQQDYDQQKIEKYLSILLLLETHQKKRFNSIENHFEQIKQLIAKSYDMQYTVIDDTLFPIMQYWHNQKICKKKKDINDFVNSIINAVKLLVNINSEKILNVINSERTLNNKYCIEFAEKIQHESYQKRSGCLGLIDGIKILGFLLKYHKDFTKDRMVFQELIATKYQIEEIQIFHESYFKQ</sequence>
<dbReference type="EMBL" id="CAJJDM010000048">
    <property type="protein sequence ID" value="CAD8071796.1"/>
    <property type="molecule type" value="Genomic_DNA"/>
</dbReference>
<dbReference type="Pfam" id="PF13181">
    <property type="entry name" value="TPR_8"/>
    <property type="match status" value="1"/>
</dbReference>
<accession>A0A8S1M5B1</accession>
<evidence type="ECO:0000256" key="1">
    <source>
        <dbReference type="ARBA" id="ARBA00022737"/>
    </source>
</evidence>
<feature type="repeat" description="TPR" evidence="3">
    <location>
        <begin position="572"/>
        <end position="605"/>
    </location>
</feature>
<proteinExistence type="predicted"/>
<feature type="repeat" description="TPR" evidence="3">
    <location>
        <begin position="538"/>
        <end position="571"/>
    </location>
</feature>
<dbReference type="Proteomes" id="UP000688137">
    <property type="component" value="Unassembled WGS sequence"/>
</dbReference>
<dbReference type="SMART" id="SM00028">
    <property type="entry name" value="TPR"/>
    <property type="match status" value="13"/>
</dbReference>
<gene>
    <name evidence="5" type="ORF">PPRIM_AZ9-3.1.T0480056</name>
</gene>
<keyword evidence="1" id="KW-0677">Repeat</keyword>
<dbReference type="PROSITE" id="PS50293">
    <property type="entry name" value="TPR_REGION"/>
    <property type="match status" value="1"/>
</dbReference>
<dbReference type="PROSITE" id="PS50005">
    <property type="entry name" value="TPR"/>
    <property type="match status" value="4"/>
</dbReference>
<evidence type="ECO:0008006" key="7">
    <source>
        <dbReference type="Google" id="ProtNLM"/>
    </source>
</evidence>
<keyword evidence="2 3" id="KW-0802">TPR repeat</keyword>
<evidence type="ECO:0000256" key="4">
    <source>
        <dbReference type="SAM" id="MobiDB-lite"/>
    </source>
</evidence>
<protein>
    <recommendedName>
        <fullName evidence="7">Tetratricopeptide repeat protein</fullName>
    </recommendedName>
</protein>
<dbReference type="PANTHER" id="PTHR44943:SF8">
    <property type="entry name" value="TPR REPEAT-CONTAINING PROTEIN MJ0263"/>
    <property type="match status" value="1"/>
</dbReference>